<feature type="transmembrane region" description="Helical" evidence="7">
    <location>
        <begin position="126"/>
        <end position="147"/>
    </location>
</feature>
<organism evidence="9 10">
    <name type="scientific">Candidatus Copromonas faecavium</name>
    <name type="common">nom. illeg.</name>
    <dbReference type="NCBI Taxonomy" id="2840740"/>
    <lineage>
        <taxon>Bacteria</taxon>
        <taxon>Bacillati</taxon>
        <taxon>Bacillota</taxon>
        <taxon>Clostridia</taxon>
        <taxon>Lachnospirales</taxon>
        <taxon>Lachnospiraceae</taxon>
        <taxon>Candidatus Copromonas (nom. illeg.)</taxon>
    </lineage>
</organism>
<evidence type="ECO:0000256" key="4">
    <source>
        <dbReference type="ARBA" id="ARBA00022692"/>
    </source>
</evidence>
<comment type="caution">
    <text evidence="9">The sequence shown here is derived from an EMBL/GenBank/DDBJ whole genome shotgun (WGS) entry which is preliminary data.</text>
</comment>
<feature type="transmembrane region" description="Helical" evidence="7">
    <location>
        <begin position="212"/>
        <end position="237"/>
    </location>
</feature>
<keyword evidence="4 7" id="KW-0812">Transmembrane</keyword>
<reference evidence="9" key="2">
    <citation type="journal article" date="2021" name="PeerJ">
        <title>Extensive microbial diversity within the chicken gut microbiome revealed by metagenomics and culture.</title>
        <authorList>
            <person name="Gilroy R."/>
            <person name="Ravi A."/>
            <person name="Getino M."/>
            <person name="Pursley I."/>
            <person name="Horton D.L."/>
            <person name="Alikhan N.F."/>
            <person name="Baker D."/>
            <person name="Gharbi K."/>
            <person name="Hall N."/>
            <person name="Watson M."/>
            <person name="Adriaenssens E.M."/>
            <person name="Foster-Nyarko E."/>
            <person name="Jarju S."/>
            <person name="Secka A."/>
            <person name="Antonio M."/>
            <person name="Oren A."/>
            <person name="Chaudhuri R.R."/>
            <person name="La Ragione R."/>
            <person name="Hildebrand F."/>
            <person name="Pallen M.J."/>
        </authorList>
    </citation>
    <scope>NUCLEOTIDE SEQUENCE</scope>
    <source>
        <strain evidence="9">CHK180-2868</strain>
    </source>
</reference>
<comment type="subcellular location">
    <subcellularLocation>
        <location evidence="1 7">Cell membrane</location>
        <topology evidence="1 7">Multi-pass membrane protein</topology>
    </subcellularLocation>
</comment>
<evidence type="ECO:0000259" key="8">
    <source>
        <dbReference type="PROSITE" id="PS50928"/>
    </source>
</evidence>
<name>A0A9D1D5Z3_9FIRM</name>
<dbReference type="InterPro" id="IPR025966">
    <property type="entry name" value="OppC_N"/>
</dbReference>
<dbReference type="Gene3D" id="1.10.3720.10">
    <property type="entry name" value="MetI-like"/>
    <property type="match status" value="1"/>
</dbReference>
<evidence type="ECO:0000256" key="7">
    <source>
        <dbReference type="RuleBase" id="RU363032"/>
    </source>
</evidence>
<evidence type="ECO:0000256" key="1">
    <source>
        <dbReference type="ARBA" id="ARBA00004651"/>
    </source>
</evidence>
<reference evidence="9" key="1">
    <citation type="submission" date="2020-10" db="EMBL/GenBank/DDBJ databases">
        <authorList>
            <person name="Gilroy R."/>
        </authorList>
    </citation>
    <scope>NUCLEOTIDE SEQUENCE</scope>
    <source>
        <strain evidence="9">CHK180-2868</strain>
    </source>
</reference>
<dbReference type="PANTHER" id="PTHR43386:SF1">
    <property type="entry name" value="D,D-DIPEPTIDE TRANSPORT SYSTEM PERMEASE PROTEIN DDPC-RELATED"/>
    <property type="match status" value="1"/>
</dbReference>
<gene>
    <name evidence="9" type="ORF">IAB28_10510</name>
</gene>
<dbReference type="GO" id="GO:0055085">
    <property type="term" value="P:transmembrane transport"/>
    <property type="evidence" value="ECO:0007669"/>
    <property type="project" value="InterPro"/>
</dbReference>
<dbReference type="InterPro" id="IPR035906">
    <property type="entry name" value="MetI-like_sf"/>
</dbReference>
<dbReference type="EMBL" id="DVGC01000059">
    <property type="protein sequence ID" value="HIR06375.1"/>
    <property type="molecule type" value="Genomic_DNA"/>
</dbReference>
<dbReference type="Proteomes" id="UP000824250">
    <property type="component" value="Unassembled WGS sequence"/>
</dbReference>
<dbReference type="SUPFAM" id="SSF161098">
    <property type="entry name" value="MetI-like"/>
    <property type="match status" value="1"/>
</dbReference>
<evidence type="ECO:0000256" key="2">
    <source>
        <dbReference type="ARBA" id="ARBA00022448"/>
    </source>
</evidence>
<evidence type="ECO:0000256" key="5">
    <source>
        <dbReference type="ARBA" id="ARBA00022989"/>
    </source>
</evidence>
<evidence type="ECO:0000256" key="6">
    <source>
        <dbReference type="ARBA" id="ARBA00023136"/>
    </source>
</evidence>
<keyword evidence="2 7" id="KW-0813">Transport</keyword>
<feature type="transmembrane region" description="Helical" evidence="7">
    <location>
        <begin position="257"/>
        <end position="280"/>
    </location>
</feature>
<dbReference type="CDD" id="cd06261">
    <property type="entry name" value="TM_PBP2"/>
    <property type="match status" value="1"/>
</dbReference>
<evidence type="ECO:0000313" key="9">
    <source>
        <dbReference type="EMBL" id="HIR06375.1"/>
    </source>
</evidence>
<dbReference type="InterPro" id="IPR050366">
    <property type="entry name" value="BP-dependent_transpt_permease"/>
</dbReference>
<feature type="domain" description="ABC transmembrane type-1" evidence="8">
    <location>
        <begin position="91"/>
        <end position="280"/>
    </location>
</feature>
<dbReference type="PANTHER" id="PTHR43386">
    <property type="entry name" value="OLIGOPEPTIDE TRANSPORT SYSTEM PERMEASE PROTEIN APPC"/>
    <property type="match status" value="1"/>
</dbReference>
<dbReference type="InterPro" id="IPR000515">
    <property type="entry name" value="MetI-like"/>
</dbReference>
<evidence type="ECO:0000313" key="10">
    <source>
        <dbReference type="Proteomes" id="UP000824250"/>
    </source>
</evidence>
<proteinExistence type="inferred from homology"/>
<dbReference type="Pfam" id="PF00528">
    <property type="entry name" value="BPD_transp_1"/>
    <property type="match status" value="1"/>
</dbReference>
<keyword evidence="5 7" id="KW-1133">Transmembrane helix</keyword>
<feature type="transmembrane region" description="Helical" evidence="7">
    <location>
        <begin position="93"/>
        <end position="119"/>
    </location>
</feature>
<evidence type="ECO:0000256" key="3">
    <source>
        <dbReference type="ARBA" id="ARBA00022475"/>
    </source>
</evidence>
<comment type="similarity">
    <text evidence="7">Belongs to the binding-protein-dependent transport system permease family.</text>
</comment>
<dbReference type="PROSITE" id="PS50928">
    <property type="entry name" value="ABC_TM1"/>
    <property type="match status" value="1"/>
</dbReference>
<sequence length="293" mass="32170">MVKTGAKKKVKKRSQLKSIWFRFKKNKLAMFGLILFLMLVLMALSAGLFLDYDTDVIGQQMKQRLQFPSPEHWFGTDQYGRDVFARIVWGSRISLSVGLFTVGIAMTIGGAIGALSGYYGGKVDMVLMRIMDVFLALPGTILAVAIVGALGPGLVNVLMAMSICRIPQFARIVRSSVMSLRGQEFIEAARACGTKDARIILRHIMPNAIGPLVVQATLNMATTILGVAGLSFIGLGIEAPIPEWGSMLSEARDQMRYYPYLMIFPGIFIMLSVLSLNLIGDGLRDALDPRMKN</sequence>
<keyword evidence="6 7" id="KW-0472">Membrane</keyword>
<protein>
    <submittedName>
        <fullName evidence="9">ABC transporter permease</fullName>
    </submittedName>
</protein>
<dbReference type="Pfam" id="PF12911">
    <property type="entry name" value="OppC_N"/>
    <property type="match status" value="1"/>
</dbReference>
<dbReference type="GO" id="GO:0005886">
    <property type="term" value="C:plasma membrane"/>
    <property type="evidence" value="ECO:0007669"/>
    <property type="project" value="UniProtKB-SubCell"/>
</dbReference>
<dbReference type="AlphaFoldDB" id="A0A9D1D5Z3"/>
<keyword evidence="3" id="KW-1003">Cell membrane</keyword>
<accession>A0A9D1D5Z3</accession>